<keyword evidence="4" id="KW-1185">Reference proteome</keyword>
<dbReference type="Gene3D" id="2.30.110.10">
    <property type="entry name" value="Electron Transport, Fmn-binding Protein, Chain A"/>
    <property type="match status" value="1"/>
</dbReference>
<dbReference type="GO" id="GO:0070967">
    <property type="term" value="F:coenzyme F420 binding"/>
    <property type="evidence" value="ECO:0007669"/>
    <property type="project" value="TreeGrafter"/>
</dbReference>
<dbReference type="GO" id="GO:0005829">
    <property type="term" value="C:cytosol"/>
    <property type="evidence" value="ECO:0007669"/>
    <property type="project" value="TreeGrafter"/>
</dbReference>
<dbReference type="Pfam" id="PF01243">
    <property type="entry name" value="PNPOx_N"/>
    <property type="match status" value="1"/>
</dbReference>
<dbReference type="Proteomes" id="UP000540412">
    <property type="component" value="Unassembled WGS sequence"/>
</dbReference>
<gene>
    <name evidence="3" type="ORF">BJY24_000569</name>
</gene>
<organism evidence="3 4">
    <name type="scientific">Nocardia transvalensis</name>
    <dbReference type="NCBI Taxonomy" id="37333"/>
    <lineage>
        <taxon>Bacteria</taxon>
        <taxon>Bacillati</taxon>
        <taxon>Actinomycetota</taxon>
        <taxon>Actinomycetes</taxon>
        <taxon>Mycobacteriales</taxon>
        <taxon>Nocardiaceae</taxon>
        <taxon>Nocardia</taxon>
    </lineage>
</organism>
<dbReference type="EMBL" id="JACHIT010000001">
    <property type="protein sequence ID" value="MBB5911702.1"/>
    <property type="molecule type" value="Genomic_DNA"/>
</dbReference>
<accession>A0A7W9UG25</accession>
<proteinExistence type="predicted"/>
<evidence type="ECO:0000256" key="1">
    <source>
        <dbReference type="ARBA" id="ARBA00023002"/>
    </source>
</evidence>
<dbReference type="RefSeq" id="WP_040749691.1">
    <property type="nucleotide sequence ID" value="NZ_JACHIT010000001.1"/>
</dbReference>
<dbReference type="InterPro" id="IPR012349">
    <property type="entry name" value="Split_barrel_FMN-bd"/>
</dbReference>
<evidence type="ECO:0000313" key="3">
    <source>
        <dbReference type="EMBL" id="MBB5911702.1"/>
    </source>
</evidence>
<comment type="caution">
    <text evidence="3">The sequence shown here is derived from an EMBL/GenBank/DDBJ whole genome shotgun (WGS) entry which is preliminary data.</text>
</comment>
<evidence type="ECO:0000313" key="4">
    <source>
        <dbReference type="Proteomes" id="UP000540412"/>
    </source>
</evidence>
<dbReference type="PANTHER" id="PTHR35176">
    <property type="entry name" value="HEME OXYGENASE HI_0854-RELATED"/>
    <property type="match status" value="1"/>
</dbReference>
<feature type="domain" description="Pyridoxamine 5'-phosphate oxidase N-terminal" evidence="2">
    <location>
        <begin position="7"/>
        <end position="133"/>
    </location>
</feature>
<dbReference type="GO" id="GO:0016627">
    <property type="term" value="F:oxidoreductase activity, acting on the CH-CH group of donors"/>
    <property type="evidence" value="ECO:0007669"/>
    <property type="project" value="TreeGrafter"/>
</dbReference>
<protein>
    <submittedName>
        <fullName evidence="3">Uncharacterized protein YhbP (UPF0306 family)</fullName>
    </submittedName>
</protein>
<dbReference type="AlphaFoldDB" id="A0A7W9UG25"/>
<keyword evidence="1" id="KW-0560">Oxidoreductase</keyword>
<sequence>MRERELLEAYVAEAKLMQLSTVCGDGTPAVCSVWYVPTFRPDRLRFVSRTDREHSRNIRRTPAVAGGILDKPPVELGLTGRGVSFAGRAVELPGTGIEAEKEAFAARWPRAAGLLAAMPDAASRLYEVAVERWVLFDEENFPGSPRREIAGE</sequence>
<name>A0A7W9UG25_9NOCA</name>
<evidence type="ECO:0000259" key="2">
    <source>
        <dbReference type="Pfam" id="PF01243"/>
    </source>
</evidence>
<dbReference type="InterPro" id="IPR052019">
    <property type="entry name" value="F420H2_bilvrd_red/Heme_oxyg"/>
</dbReference>
<dbReference type="InterPro" id="IPR011576">
    <property type="entry name" value="Pyridox_Oxase_N"/>
</dbReference>
<dbReference type="PANTHER" id="PTHR35176:SF6">
    <property type="entry name" value="HEME OXYGENASE HI_0854-RELATED"/>
    <property type="match status" value="1"/>
</dbReference>
<dbReference type="SUPFAM" id="SSF50475">
    <property type="entry name" value="FMN-binding split barrel"/>
    <property type="match status" value="1"/>
</dbReference>
<reference evidence="3 4" key="1">
    <citation type="submission" date="2020-08" db="EMBL/GenBank/DDBJ databases">
        <title>Sequencing the genomes of 1000 actinobacteria strains.</title>
        <authorList>
            <person name="Klenk H.-P."/>
        </authorList>
    </citation>
    <scope>NUCLEOTIDE SEQUENCE [LARGE SCALE GENOMIC DNA]</scope>
    <source>
        <strain evidence="3 4">DSM 43582</strain>
    </source>
</reference>